<protein>
    <submittedName>
        <fullName evidence="1">Uncharacterized protein</fullName>
    </submittedName>
</protein>
<reference evidence="2" key="1">
    <citation type="journal article" date="2023" name="Nat. Plants">
        <title>Single-cell RNA sequencing provides a high-resolution roadmap for understanding the multicellular compartmentation of specialized metabolism.</title>
        <authorList>
            <person name="Sun S."/>
            <person name="Shen X."/>
            <person name="Li Y."/>
            <person name="Li Y."/>
            <person name="Wang S."/>
            <person name="Li R."/>
            <person name="Zhang H."/>
            <person name="Shen G."/>
            <person name="Guo B."/>
            <person name="Wei J."/>
            <person name="Xu J."/>
            <person name="St-Pierre B."/>
            <person name="Chen S."/>
            <person name="Sun C."/>
        </authorList>
    </citation>
    <scope>NUCLEOTIDE SEQUENCE [LARGE SCALE GENOMIC DNA]</scope>
</reference>
<evidence type="ECO:0000313" key="1">
    <source>
        <dbReference type="EMBL" id="KAI5647728.1"/>
    </source>
</evidence>
<dbReference type="Proteomes" id="UP001060085">
    <property type="component" value="Linkage Group LG08"/>
</dbReference>
<gene>
    <name evidence="1" type="ORF">M9H77_33733</name>
</gene>
<proteinExistence type="predicted"/>
<dbReference type="EMBL" id="CM044708">
    <property type="protein sequence ID" value="KAI5647728.1"/>
    <property type="molecule type" value="Genomic_DNA"/>
</dbReference>
<name>A0ACB9ZJY8_CATRO</name>
<keyword evidence="2" id="KW-1185">Reference proteome</keyword>
<organism evidence="1 2">
    <name type="scientific">Catharanthus roseus</name>
    <name type="common">Madagascar periwinkle</name>
    <name type="synonym">Vinca rosea</name>
    <dbReference type="NCBI Taxonomy" id="4058"/>
    <lineage>
        <taxon>Eukaryota</taxon>
        <taxon>Viridiplantae</taxon>
        <taxon>Streptophyta</taxon>
        <taxon>Embryophyta</taxon>
        <taxon>Tracheophyta</taxon>
        <taxon>Spermatophyta</taxon>
        <taxon>Magnoliopsida</taxon>
        <taxon>eudicotyledons</taxon>
        <taxon>Gunneridae</taxon>
        <taxon>Pentapetalae</taxon>
        <taxon>asterids</taxon>
        <taxon>lamiids</taxon>
        <taxon>Gentianales</taxon>
        <taxon>Apocynaceae</taxon>
        <taxon>Rauvolfioideae</taxon>
        <taxon>Vinceae</taxon>
        <taxon>Catharanthinae</taxon>
        <taxon>Catharanthus</taxon>
    </lineage>
</organism>
<sequence>MHLIAWNLICQDKKEGGLGLKNHMNLALLAKLAWRMCTSPNSLWVNMLWKKYGSPFSDKIWNSNISHTWRAMVAGASVIRKVGLSIEQATLQNYEKAVKVKNATKLYILHWLFENNNNDRKEIWRIKGPLRLNLNLWFTKHMRLFTAELLQKRKVKKVWESLLEPSQVQSFWTVEDTRIWNDLNLRHMSLDSLNVAPWKSIFCTAIHVIWRLSRISSILVNRQPPCPQLYLYSKADKMIPFQSVESFVEDQKRAGKSVQSFDFRSFPHVDHYRTSLDLYSLHLENFLNSSLPLERKL</sequence>
<comment type="caution">
    <text evidence="1">The sequence shown here is derived from an EMBL/GenBank/DDBJ whole genome shotgun (WGS) entry which is preliminary data.</text>
</comment>
<accession>A0ACB9ZJY8</accession>
<evidence type="ECO:0000313" key="2">
    <source>
        <dbReference type="Proteomes" id="UP001060085"/>
    </source>
</evidence>